<feature type="domain" description="HTH luxR-type" evidence="4">
    <location>
        <begin position="155"/>
        <end position="220"/>
    </location>
</feature>
<reference evidence="6 7" key="1">
    <citation type="submission" date="2020-11" db="EMBL/GenBank/DDBJ databases">
        <title>genome sequence of strain KACC 18849.</title>
        <authorList>
            <person name="Gao J."/>
            <person name="Zhang X."/>
        </authorList>
    </citation>
    <scope>NUCLEOTIDE SEQUENCE [LARGE SCALE GENOMIC DNA]</scope>
    <source>
        <strain evidence="6 7">KACC 18849</strain>
    </source>
</reference>
<keyword evidence="7" id="KW-1185">Reference proteome</keyword>
<dbReference type="SUPFAM" id="SSF46894">
    <property type="entry name" value="C-terminal effector domain of the bipartite response regulators"/>
    <property type="match status" value="1"/>
</dbReference>
<dbReference type="PROSITE" id="PS50110">
    <property type="entry name" value="RESPONSE_REGULATORY"/>
    <property type="match status" value="1"/>
</dbReference>
<gene>
    <name evidence="6" type="ORF">I4Q42_03360</name>
</gene>
<dbReference type="InterPro" id="IPR001789">
    <property type="entry name" value="Sig_transdc_resp-reg_receiver"/>
</dbReference>
<dbReference type="PANTHER" id="PTHR43214">
    <property type="entry name" value="TWO-COMPONENT RESPONSE REGULATOR"/>
    <property type="match status" value="1"/>
</dbReference>
<dbReference type="SUPFAM" id="SSF52172">
    <property type="entry name" value="CheY-like"/>
    <property type="match status" value="1"/>
</dbReference>
<dbReference type="EMBL" id="JADWOX010000002">
    <property type="protein sequence ID" value="MBI1682699.1"/>
    <property type="molecule type" value="Genomic_DNA"/>
</dbReference>
<dbReference type="Gene3D" id="3.40.50.2300">
    <property type="match status" value="1"/>
</dbReference>
<evidence type="ECO:0000313" key="7">
    <source>
        <dbReference type="Proteomes" id="UP000639859"/>
    </source>
</evidence>
<feature type="domain" description="Response regulatory" evidence="5">
    <location>
        <begin position="23"/>
        <end position="139"/>
    </location>
</feature>
<protein>
    <submittedName>
        <fullName evidence="6">Response regulator transcription factor</fullName>
    </submittedName>
</protein>
<evidence type="ECO:0000259" key="5">
    <source>
        <dbReference type="PROSITE" id="PS50110"/>
    </source>
</evidence>
<dbReference type="PRINTS" id="PR00038">
    <property type="entry name" value="HTHLUXR"/>
</dbReference>
<dbReference type="InterPro" id="IPR011006">
    <property type="entry name" value="CheY-like_superfamily"/>
</dbReference>
<organism evidence="6 7">
    <name type="scientific">Caulobacter hibisci</name>
    <dbReference type="NCBI Taxonomy" id="2035993"/>
    <lineage>
        <taxon>Bacteria</taxon>
        <taxon>Pseudomonadati</taxon>
        <taxon>Pseudomonadota</taxon>
        <taxon>Alphaproteobacteria</taxon>
        <taxon>Caulobacterales</taxon>
        <taxon>Caulobacteraceae</taxon>
        <taxon>Caulobacter</taxon>
    </lineage>
</organism>
<keyword evidence="2" id="KW-0238">DNA-binding</keyword>
<evidence type="ECO:0000256" key="3">
    <source>
        <dbReference type="PROSITE-ProRule" id="PRU00169"/>
    </source>
</evidence>
<dbReference type="SMART" id="SM00448">
    <property type="entry name" value="REC"/>
    <property type="match status" value="1"/>
</dbReference>
<evidence type="ECO:0000259" key="4">
    <source>
        <dbReference type="PROSITE" id="PS50043"/>
    </source>
</evidence>
<keyword evidence="1 3" id="KW-0597">Phosphoprotein</keyword>
<dbReference type="PROSITE" id="PS50043">
    <property type="entry name" value="HTH_LUXR_2"/>
    <property type="match status" value="1"/>
</dbReference>
<evidence type="ECO:0000313" key="6">
    <source>
        <dbReference type="EMBL" id="MBI1682699.1"/>
    </source>
</evidence>
<dbReference type="Pfam" id="PF00072">
    <property type="entry name" value="Response_reg"/>
    <property type="match status" value="1"/>
</dbReference>
<dbReference type="InterPro" id="IPR058245">
    <property type="entry name" value="NreC/VraR/RcsB-like_REC"/>
</dbReference>
<comment type="caution">
    <text evidence="6">The sequence shown here is derived from an EMBL/GenBank/DDBJ whole genome shotgun (WGS) entry which is preliminary data.</text>
</comment>
<dbReference type="InterPro" id="IPR039420">
    <property type="entry name" value="WalR-like"/>
</dbReference>
<feature type="modified residue" description="4-aspartylphosphate" evidence="3">
    <location>
        <position position="74"/>
    </location>
</feature>
<evidence type="ECO:0000256" key="2">
    <source>
        <dbReference type="ARBA" id="ARBA00023125"/>
    </source>
</evidence>
<sequence>MGNPQIGNPEVDVPGACVADVIRVLVVDDHPMLRDGIVGLVDRQSDMRVVGEAADGLQALEAFHRLRPDLTLMDIQMPGLDGVAAIERIRGLDHRAAVIVLTTYPGDTLALRALKAGASGYLLKNCIRKELLDTIRSVHAGRRILAPEIAQQIALHALEEPLTERERAILLQVAEGRANKDIARRMSVSPDTIKACLKTIYLKLDVGDRTQAVVAAVRRGYIEI</sequence>
<name>A0ABS0SSV5_9CAUL</name>
<dbReference type="Proteomes" id="UP000639859">
    <property type="component" value="Unassembled WGS sequence"/>
</dbReference>
<proteinExistence type="predicted"/>
<dbReference type="CDD" id="cd17535">
    <property type="entry name" value="REC_NarL-like"/>
    <property type="match status" value="1"/>
</dbReference>
<dbReference type="InterPro" id="IPR000792">
    <property type="entry name" value="Tscrpt_reg_LuxR_C"/>
</dbReference>
<dbReference type="Pfam" id="PF00196">
    <property type="entry name" value="GerE"/>
    <property type="match status" value="1"/>
</dbReference>
<dbReference type="InterPro" id="IPR016032">
    <property type="entry name" value="Sig_transdc_resp-reg_C-effctor"/>
</dbReference>
<evidence type="ECO:0000256" key="1">
    <source>
        <dbReference type="ARBA" id="ARBA00022553"/>
    </source>
</evidence>
<dbReference type="SMART" id="SM00421">
    <property type="entry name" value="HTH_LUXR"/>
    <property type="match status" value="1"/>
</dbReference>
<accession>A0ABS0SSV5</accession>
<dbReference type="CDD" id="cd06170">
    <property type="entry name" value="LuxR_C_like"/>
    <property type="match status" value="1"/>
</dbReference>